<dbReference type="Proteomes" id="UP001204746">
    <property type="component" value="Unassembled WGS sequence"/>
</dbReference>
<dbReference type="RefSeq" id="WP_256649306.1">
    <property type="nucleotide sequence ID" value="NZ_JANIAA010000003.1"/>
</dbReference>
<reference evidence="1 2" key="1">
    <citation type="submission" date="2022-07" db="EMBL/GenBank/DDBJ databases">
        <authorList>
            <person name="Phongsopitanun W."/>
            <person name="Tanasupawat S."/>
        </authorList>
    </citation>
    <scope>NUCLEOTIDE SEQUENCE [LARGE SCALE GENOMIC DNA]</scope>
    <source>
        <strain evidence="1 2">RCU-064</strain>
    </source>
</reference>
<gene>
    <name evidence="1" type="ORF">NP777_07750</name>
</gene>
<organism evidence="1 2">
    <name type="scientific">Streptomyces rugosispiralis</name>
    <dbReference type="NCBI Taxonomy" id="2967341"/>
    <lineage>
        <taxon>Bacteria</taxon>
        <taxon>Bacillati</taxon>
        <taxon>Actinomycetota</taxon>
        <taxon>Actinomycetes</taxon>
        <taxon>Kitasatosporales</taxon>
        <taxon>Streptomycetaceae</taxon>
        <taxon>Streptomyces</taxon>
    </lineage>
</organism>
<sequence length="79" mass="8572">MSAPREPHLPPAQAPWVAERGDKLRVTAVRTFLTTPQGCPHLFPAFGVQEAATFREPVLGVFPGAIVPLRTTDGSVRRP</sequence>
<name>A0ABT1USP5_9ACTN</name>
<dbReference type="EMBL" id="JANIAA010000003">
    <property type="protein sequence ID" value="MCQ8188139.1"/>
    <property type="molecule type" value="Genomic_DNA"/>
</dbReference>
<evidence type="ECO:0000313" key="2">
    <source>
        <dbReference type="Proteomes" id="UP001204746"/>
    </source>
</evidence>
<accession>A0ABT1USP5</accession>
<keyword evidence="2" id="KW-1185">Reference proteome</keyword>
<comment type="caution">
    <text evidence="1">The sequence shown here is derived from an EMBL/GenBank/DDBJ whole genome shotgun (WGS) entry which is preliminary data.</text>
</comment>
<protein>
    <submittedName>
        <fullName evidence="1">Uncharacterized protein</fullName>
    </submittedName>
</protein>
<proteinExistence type="predicted"/>
<evidence type="ECO:0000313" key="1">
    <source>
        <dbReference type="EMBL" id="MCQ8188139.1"/>
    </source>
</evidence>